<evidence type="ECO:0000256" key="3">
    <source>
        <dbReference type="ARBA" id="ARBA00022801"/>
    </source>
</evidence>
<dbReference type="AlphaFoldDB" id="A0A7U3UVM8"/>
<evidence type="ECO:0000313" key="8">
    <source>
        <dbReference type="Proteomes" id="UP000595703"/>
    </source>
</evidence>
<feature type="coiled-coil region" evidence="5">
    <location>
        <begin position="189"/>
        <end position="244"/>
    </location>
</feature>
<accession>A0A7U3UVM8</accession>
<reference evidence="7 8" key="4">
    <citation type="journal article" date="2020" name="Sci. Rep.">
        <title>beta-carboline chemical signals induce reveromycin production through a LuxR family regulator in Streptomyces sp. SN-593.</title>
        <authorList>
            <person name="Panthee S."/>
            <person name="Kito N."/>
            <person name="Hayashi T."/>
            <person name="Shimizu T."/>
            <person name="Ishikawa J."/>
            <person name="Hamamoto H."/>
            <person name="Osada H."/>
            <person name="Takahashi S."/>
        </authorList>
    </citation>
    <scope>NUCLEOTIDE SEQUENCE [LARGE SCALE GENOMIC DNA]</scope>
    <source>
        <strain evidence="7 8">SN-593</strain>
    </source>
</reference>
<evidence type="ECO:0000259" key="6">
    <source>
        <dbReference type="PROSITE" id="PS51935"/>
    </source>
</evidence>
<keyword evidence="8" id="KW-1185">Reference proteome</keyword>
<feature type="domain" description="NlpC/P60" evidence="6">
    <location>
        <begin position="263"/>
        <end position="377"/>
    </location>
</feature>
<comment type="similarity">
    <text evidence="1">Belongs to the peptidase C40 family.</text>
</comment>
<dbReference type="PANTHER" id="PTHR47359:SF3">
    <property type="entry name" value="NLP_P60 DOMAIN-CONTAINING PROTEIN-RELATED"/>
    <property type="match status" value="1"/>
</dbReference>
<feature type="coiled-coil region" evidence="5">
    <location>
        <begin position="52"/>
        <end position="93"/>
    </location>
</feature>
<dbReference type="InterPro" id="IPR000064">
    <property type="entry name" value="NLP_P60_dom"/>
</dbReference>
<proteinExistence type="inferred from homology"/>
<dbReference type="KEGG" id="arev:RVR_6324"/>
<reference evidence="7 8" key="3">
    <citation type="journal article" date="2011" name="Nat. Chem. Biol.">
        <title>Reveromycin A biosynthesis uses RevG and RevJ for stereospecific spiroacetal formation.</title>
        <authorList>
            <person name="Takahashi S."/>
            <person name="Toyoda A."/>
            <person name="Sekiyama Y."/>
            <person name="Takagi H."/>
            <person name="Nogawa T."/>
            <person name="Uramoto M."/>
            <person name="Suzuki R."/>
            <person name="Koshino H."/>
            <person name="Kumano T."/>
            <person name="Panthee S."/>
            <person name="Dairi T."/>
            <person name="Ishikawa J."/>
            <person name="Ikeda H."/>
            <person name="Sakaki Y."/>
            <person name="Osada H."/>
        </authorList>
    </citation>
    <scope>NUCLEOTIDE SEQUENCE [LARGE SCALE GENOMIC DNA]</scope>
    <source>
        <strain evidence="7 8">SN-593</strain>
    </source>
</reference>
<dbReference type="PROSITE" id="PS51935">
    <property type="entry name" value="NLPC_P60"/>
    <property type="match status" value="1"/>
</dbReference>
<dbReference type="EMBL" id="AP018365">
    <property type="protein sequence ID" value="BBA99623.1"/>
    <property type="molecule type" value="Genomic_DNA"/>
</dbReference>
<dbReference type="Pfam" id="PF00877">
    <property type="entry name" value="NLPC_P60"/>
    <property type="match status" value="1"/>
</dbReference>
<dbReference type="Gene3D" id="6.10.250.3150">
    <property type="match status" value="1"/>
</dbReference>
<evidence type="ECO:0000256" key="2">
    <source>
        <dbReference type="ARBA" id="ARBA00022670"/>
    </source>
</evidence>
<organism evidence="7 8">
    <name type="scientific">Actinacidiphila reveromycinica</name>
    <dbReference type="NCBI Taxonomy" id="659352"/>
    <lineage>
        <taxon>Bacteria</taxon>
        <taxon>Bacillati</taxon>
        <taxon>Actinomycetota</taxon>
        <taxon>Actinomycetes</taxon>
        <taxon>Kitasatosporales</taxon>
        <taxon>Streptomycetaceae</taxon>
        <taxon>Actinacidiphila</taxon>
    </lineage>
</organism>
<keyword evidence="4" id="KW-0788">Thiol protease</keyword>
<evidence type="ECO:0000256" key="4">
    <source>
        <dbReference type="ARBA" id="ARBA00022807"/>
    </source>
</evidence>
<reference evidence="7 8" key="2">
    <citation type="journal article" date="2011" name="J. Antibiot.">
        <title>Furaquinocins I and J: novel polyketide isoprenoid hybrid compounds from Streptomyces reveromyceticus SN-593.</title>
        <authorList>
            <person name="Panthee S."/>
            <person name="Takahashi S."/>
            <person name="Takagi H."/>
            <person name="Nogawa T."/>
            <person name="Oowada E."/>
            <person name="Uramoto M."/>
            <person name="Osada H."/>
        </authorList>
    </citation>
    <scope>NUCLEOTIDE SEQUENCE [LARGE SCALE GENOMIC DNA]</scope>
    <source>
        <strain evidence="7 8">SN-593</strain>
    </source>
</reference>
<evidence type="ECO:0000256" key="5">
    <source>
        <dbReference type="SAM" id="Coils"/>
    </source>
</evidence>
<dbReference type="RefSeq" id="WP_202235602.1">
    <property type="nucleotide sequence ID" value="NZ_AP018365.1"/>
</dbReference>
<sequence>MATHRKARTALLSTPGPRAAVGITTAALATVTLLSESASATPAPAKPAQPSISEVKKQVDTLDQQAEAATQKYDQAQEQTDRQNTKVNKLLAQVARKTQQLNDSRRVLGEFAAAQYRSGGDLTTSRYLLSGDPQDLADEVHLTDVMGKREHAAVEAYQTQQVAVTQQRVEAAKSLATLTAQQGVLKSAKQDVQTKLGAAQKLLNSLNAQEKKRLAQLQAQQEAAAKAKAEKLAAQEKAKQAAAAKAAAAASATTTTTTSTAGSTAAEQAIAFARKQLGKPYVWGATGPDSYDCSGLTQAAYKAAGIDLPRTTYDQVNVGTRVAESDLQPGDLIFFYSDVSHVGLYIGDGEMIHAPHTGTVVKIAPITEMPFYAAVRP</sequence>
<reference evidence="7 8" key="1">
    <citation type="journal article" date="2010" name="J. Bacteriol.">
        <title>Biochemical characterization of a novel indole prenyltransferase from Streptomyces sp. SN-593.</title>
        <authorList>
            <person name="Takahashi S."/>
            <person name="Takagi H."/>
            <person name="Toyoda A."/>
            <person name="Uramoto M."/>
            <person name="Nogawa T."/>
            <person name="Ueki M."/>
            <person name="Sakaki Y."/>
            <person name="Osada H."/>
        </authorList>
    </citation>
    <scope>NUCLEOTIDE SEQUENCE [LARGE SCALE GENOMIC DNA]</scope>
    <source>
        <strain evidence="7 8">SN-593</strain>
    </source>
</reference>
<dbReference type="InterPro" id="IPR051794">
    <property type="entry name" value="PG_Endopeptidase_C40"/>
</dbReference>
<keyword evidence="2" id="KW-0645">Protease</keyword>
<dbReference type="InterPro" id="IPR038765">
    <property type="entry name" value="Papain-like_cys_pep_sf"/>
</dbReference>
<evidence type="ECO:0000256" key="1">
    <source>
        <dbReference type="ARBA" id="ARBA00007074"/>
    </source>
</evidence>
<dbReference type="GO" id="GO:0006508">
    <property type="term" value="P:proteolysis"/>
    <property type="evidence" value="ECO:0007669"/>
    <property type="project" value="UniProtKB-KW"/>
</dbReference>
<dbReference type="Proteomes" id="UP000595703">
    <property type="component" value="Chromosome"/>
</dbReference>
<keyword evidence="5" id="KW-0175">Coiled coil</keyword>
<dbReference type="Gene3D" id="3.90.1720.10">
    <property type="entry name" value="endopeptidase domain like (from Nostoc punctiforme)"/>
    <property type="match status" value="1"/>
</dbReference>
<keyword evidence="3" id="KW-0378">Hydrolase</keyword>
<gene>
    <name evidence="7" type="ORF">RVR_6324</name>
</gene>
<name>A0A7U3UVM8_9ACTN</name>
<dbReference type="GO" id="GO:0008234">
    <property type="term" value="F:cysteine-type peptidase activity"/>
    <property type="evidence" value="ECO:0007669"/>
    <property type="project" value="UniProtKB-KW"/>
</dbReference>
<protein>
    <submittedName>
        <fullName evidence="7">Putative NPL/P60 family secreted protein</fullName>
    </submittedName>
</protein>
<dbReference type="SUPFAM" id="SSF54001">
    <property type="entry name" value="Cysteine proteinases"/>
    <property type="match status" value="1"/>
</dbReference>
<dbReference type="PANTHER" id="PTHR47359">
    <property type="entry name" value="PEPTIDOGLYCAN DL-ENDOPEPTIDASE CWLO"/>
    <property type="match status" value="1"/>
</dbReference>
<evidence type="ECO:0000313" key="7">
    <source>
        <dbReference type="EMBL" id="BBA99623.1"/>
    </source>
</evidence>